<reference evidence="3 4" key="1">
    <citation type="submission" date="2022-12" db="EMBL/GenBank/DDBJ databases">
        <title>Chromosome-level genome assembly of true bugs.</title>
        <authorList>
            <person name="Ma L."/>
            <person name="Li H."/>
        </authorList>
    </citation>
    <scope>NUCLEOTIDE SEQUENCE [LARGE SCALE GENOMIC DNA]</scope>
    <source>
        <strain evidence="3">Lab_2022b</strain>
    </source>
</reference>
<evidence type="ECO:0000256" key="1">
    <source>
        <dbReference type="SAM" id="Phobius"/>
    </source>
</evidence>
<keyword evidence="2" id="KW-0732">Signal</keyword>
<dbReference type="AlphaFoldDB" id="A0AAW1CUB1"/>
<feature type="signal peptide" evidence="2">
    <location>
        <begin position="1"/>
        <end position="24"/>
    </location>
</feature>
<dbReference type="InterPro" id="IPR012464">
    <property type="entry name" value="DUF1676"/>
</dbReference>
<organism evidence="3 4">
    <name type="scientific">Rhynocoris fuscipes</name>
    <dbReference type="NCBI Taxonomy" id="488301"/>
    <lineage>
        <taxon>Eukaryota</taxon>
        <taxon>Metazoa</taxon>
        <taxon>Ecdysozoa</taxon>
        <taxon>Arthropoda</taxon>
        <taxon>Hexapoda</taxon>
        <taxon>Insecta</taxon>
        <taxon>Pterygota</taxon>
        <taxon>Neoptera</taxon>
        <taxon>Paraneoptera</taxon>
        <taxon>Hemiptera</taxon>
        <taxon>Heteroptera</taxon>
        <taxon>Panheteroptera</taxon>
        <taxon>Cimicomorpha</taxon>
        <taxon>Reduviidae</taxon>
        <taxon>Harpactorinae</taxon>
        <taxon>Harpactorini</taxon>
        <taxon>Rhynocoris</taxon>
    </lineage>
</organism>
<evidence type="ECO:0000313" key="4">
    <source>
        <dbReference type="Proteomes" id="UP001461498"/>
    </source>
</evidence>
<feature type="transmembrane region" description="Helical" evidence="1">
    <location>
        <begin position="95"/>
        <end position="114"/>
    </location>
</feature>
<evidence type="ECO:0000313" key="3">
    <source>
        <dbReference type="EMBL" id="KAK9501560.1"/>
    </source>
</evidence>
<gene>
    <name evidence="3" type="ORF">O3M35_012263</name>
</gene>
<feature type="chain" id="PRO_5044024757" evidence="2">
    <location>
        <begin position="25"/>
        <end position="175"/>
    </location>
</feature>
<dbReference type="Proteomes" id="UP001461498">
    <property type="component" value="Unassembled WGS sequence"/>
</dbReference>
<proteinExistence type="predicted"/>
<feature type="transmembrane region" description="Helical" evidence="1">
    <location>
        <begin position="63"/>
        <end position="88"/>
    </location>
</feature>
<protein>
    <submittedName>
        <fullName evidence="3">Uncharacterized protein</fullName>
    </submittedName>
</protein>
<sequence>MAMFALVLICFTIILTSIVVPSEQYEVGNTEHQQQRTHNLNEDFQLDETVEGRKVKQKMKGKIITYIILAVKLLGATIMLPTLLALALFASWKGITISLLAFMVATIVGIKNLAASKTSSNKGTTQHVIVAKLPSQSHHEHFWNRIGEDWQYPGAQFPEHEYLRRLSPYHGYSKR</sequence>
<dbReference type="PANTHER" id="PTHR21879:SF6">
    <property type="entry name" value="OSIRIS 19, ISOFORM A"/>
    <property type="match status" value="1"/>
</dbReference>
<keyword evidence="1" id="KW-0472">Membrane</keyword>
<evidence type="ECO:0000256" key="2">
    <source>
        <dbReference type="SAM" id="SignalP"/>
    </source>
</evidence>
<keyword evidence="4" id="KW-1185">Reference proteome</keyword>
<dbReference type="GO" id="GO:0016020">
    <property type="term" value="C:membrane"/>
    <property type="evidence" value="ECO:0007669"/>
    <property type="project" value="TreeGrafter"/>
</dbReference>
<keyword evidence="1" id="KW-1133">Transmembrane helix</keyword>
<dbReference type="Pfam" id="PF07898">
    <property type="entry name" value="DUF1676"/>
    <property type="match status" value="1"/>
</dbReference>
<dbReference type="PANTHER" id="PTHR21879">
    <property type="entry name" value="FI03362P-RELATED-RELATED"/>
    <property type="match status" value="1"/>
</dbReference>
<name>A0AAW1CUB1_9HEMI</name>
<dbReference type="EMBL" id="JAPXFL010000009">
    <property type="protein sequence ID" value="KAK9501560.1"/>
    <property type="molecule type" value="Genomic_DNA"/>
</dbReference>
<comment type="caution">
    <text evidence="3">The sequence shown here is derived from an EMBL/GenBank/DDBJ whole genome shotgun (WGS) entry which is preliminary data.</text>
</comment>
<keyword evidence="1" id="KW-0812">Transmembrane</keyword>
<accession>A0AAW1CUB1</accession>